<dbReference type="InterPro" id="IPR036390">
    <property type="entry name" value="WH_DNA-bd_sf"/>
</dbReference>
<evidence type="ECO:0000313" key="4">
    <source>
        <dbReference type="Proteomes" id="UP001501470"/>
    </source>
</evidence>
<organism evidence="3 4">
    <name type="scientific">Dactylosporangium maewongense</name>
    <dbReference type="NCBI Taxonomy" id="634393"/>
    <lineage>
        <taxon>Bacteria</taxon>
        <taxon>Bacillati</taxon>
        <taxon>Actinomycetota</taxon>
        <taxon>Actinomycetes</taxon>
        <taxon>Micromonosporales</taxon>
        <taxon>Micromonosporaceae</taxon>
        <taxon>Dactylosporangium</taxon>
    </lineage>
</organism>
<dbReference type="EMBL" id="BAAAQD010000011">
    <property type="protein sequence ID" value="GAA1531221.1"/>
    <property type="molecule type" value="Genomic_DNA"/>
</dbReference>
<feature type="domain" description="HTH marR-type" evidence="2">
    <location>
        <begin position="11"/>
        <end position="147"/>
    </location>
</feature>
<evidence type="ECO:0000256" key="1">
    <source>
        <dbReference type="SAM" id="MobiDB-lite"/>
    </source>
</evidence>
<dbReference type="SMART" id="SM00347">
    <property type="entry name" value="HTH_MARR"/>
    <property type="match status" value="1"/>
</dbReference>
<name>A0ABP4LV56_9ACTN</name>
<dbReference type="RefSeq" id="WP_344505153.1">
    <property type="nucleotide sequence ID" value="NZ_BAAAQD010000011.1"/>
</dbReference>
<dbReference type="Pfam" id="PF12802">
    <property type="entry name" value="MarR_2"/>
    <property type="match status" value="1"/>
</dbReference>
<dbReference type="PROSITE" id="PS50995">
    <property type="entry name" value="HTH_MARR_2"/>
    <property type="match status" value="1"/>
</dbReference>
<dbReference type="Proteomes" id="UP001501470">
    <property type="component" value="Unassembled WGS sequence"/>
</dbReference>
<dbReference type="PANTHER" id="PTHR33164">
    <property type="entry name" value="TRANSCRIPTIONAL REGULATOR, MARR FAMILY"/>
    <property type="match status" value="1"/>
</dbReference>
<gene>
    <name evidence="3" type="ORF">GCM10009827_056170</name>
</gene>
<accession>A0ABP4LV56</accession>
<protein>
    <submittedName>
        <fullName evidence="3">MarR family transcriptional regulator</fullName>
    </submittedName>
</protein>
<sequence length="180" mass="19591">MTEPRWLTDAEMHTWRGYRRMRGLLDLQLTRDLGADSGLSDADYDVLTAVSEAPDRRLPLGELAASIRWSTSRLSHQVSRMEQRGLVARGPSTTDGRSATVILTDHGWATVQDAAVHHVASVRRHFIDVLDESDVAALGRIADKVLAHLTDATPPTPPRRRRSAGGSVAQPAPEGAETVG</sequence>
<reference evidence="4" key="1">
    <citation type="journal article" date="2019" name="Int. J. Syst. Evol. Microbiol.">
        <title>The Global Catalogue of Microorganisms (GCM) 10K type strain sequencing project: providing services to taxonomists for standard genome sequencing and annotation.</title>
        <authorList>
            <consortium name="The Broad Institute Genomics Platform"/>
            <consortium name="The Broad Institute Genome Sequencing Center for Infectious Disease"/>
            <person name="Wu L."/>
            <person name="Ma J."/>
        </authorList>
    </citation>
    <scope>NUCLEOTIDE SEQUENCE [LARGE SCALE GENOMIC DNA]</scope>
    <source>
        <strain evidence="4">JCM 15933</strain>
    </source>
</reference>
<dbReference type="InterPro" id="IPR039422">
    <property type="entry name" value="MarR/SlyA-like"/>
</dbReference>
<dbReference type="PANTHER" id="PTHR33164:SF99">
    <property type="entry name" value="MARR FAMILY REGULATORY PROTEIN"/>
    <property type="match status" value="1"/>
</dbReference>
<dbReference type="InterPro" id="IPR036388">
    <property type="entry name" value="WH-like_DNA-bd_sf"/>
</dbReference>
<keyword evidence="4" id="KW-1185">Reference proteome</keyword>
<evidence type="ECO:0000313" key="3">
    <source>
        <dbReference type="EMBL" id="GAA1531221.1"/>
    </source>
</evidence>
<feature type="region of interest" description="Disordered" evidence="1">
    <location>
        <begin position="149"/>
        <end position="180"/>
    </location>
</feature>
<dbReference type="Gene3D" id="1.10.10.10">
    <property type="entry name" value="Winged helix-like DNA-binding domain superfamily/Winged helix DNA-binding domain"/>
    <property type="match status" value="1"/>
</dbReference>
<comment type="caution">
    <text evidence="3">The sequence shown here is derived from an EMBL/GenBank/DDBJ whole genome shotgun (WGS) entry which is preliminary data.</text>
</comment>
<evidence type="ECO:0000259" key="2">
    <source>
        <dbReference type="PROSITE" id="PS50995"/>
    </source>
</evidence>
<proteinExistence type="predicted"/>
<dbReference type="SUPFAM" id="SSF46785">
    <property type="entry name" value="Winged helix' DNA-binding domain"/>
    <property type="match status" value="1"/>
</dbReference>
<dbReference type="InterPro" id="IPR000835">
    <property type="entry name" value="HTH_MarR-typ"/>
</dbReference>